<dbReference type="AlphaFoldDB" id="A0AAJ0HLF4"/>
<reference evidence="1" key="2">
    <citation type="submission" date="2023-06" db="EMBL/GenBank/DDBJ databases">
        <authorList>
            <consortium name="Lawrence Berkeley National Laboratory"/>
            <person name="Haridas S."/>
            <person name="Hensen N."/>
            <person name="Bonometti L."/>
            <person name="Westerberg I."/>
            <person name="Brannstrom I.O."/>
            <person name="Guillou S."/>
            <person name="Cros-Aarteil S."/>
            <person name="Calhoun S."/>
            <person name="Kuo A."/>
            <person name="Mondo S."/>
            <person name="Pangilinan J."/>
            <person name="Riley R."/>
            <person name="Labutti K."/>
            <person name="Andreopoulos B."/>
            <person name="Lipzen A."/>
            <person name="Chen C."/>
            <person name="Yanf M."/>
            <person name="Daum C."/>
            <person name="Ng V."/>
            <person name="Clum A."/>
            <person name="Steindorff A."/>
            <person name="Ohm R."/>
            <person name="Martin F."/>
            <person name="Silar P."/>
            <person name="Natvig D."/>
            <person name="Lalanne C."/>
            <person name="Gautier V."/>
            <person name="Ament-Velasquez S.L."/>
            <person name="Kruys A."/>
            <person name="Hutchinson M.I."/>
            <person name="Powell A.J."/>
            <person name="Barry K."/>
            <person name="Miller A.N."/>
            <person name="Grigoriev I.V."/>
            <person name="Debuchy R."/>
            <person name="Gladieux P."/>
            <person name="Thoren M.H."/>
            <person name="Johannesson H."/>
        </authorList>
    </citation>
    <scope>NUCLEOTIDE SEQUENCE</scope>
    <source>
        <strain evidence="1">CBS 955.72</strain>
    </source>
</reference>
<accession>A0AAJ0HLF4</accession>
<protein>
    <submittedName>
        <fullName evidence="1">Uncharacterized protein</fullName>
    </submittedName>
</protein>
<reference evidence="1" key="1">
    <citation type="journal article" date="2023" name="Mol. Phylogenet. Evol.">
        <title>Genome-scale phylogeny and comparative genomics of the fungal order Sordariales.</title>
        <authorList>
            <person name="Hensen N."/>
            <person name="Bonometti L."/>
            <person name="Westerberg I."/>
            <person name="Brannstrom I.O."/>
            <person name="Guillou S."/>
            <person name="Cros-Aarteil S."/>
            <person name="Calhoun S."/>
            <person name="Haridas S."/>
            <person name="Kuo A."/>
            <person name="Mondo S."/>
            <person name="Pangilinan J."/>
            <person name="Riley R."/>
            <person name="LaButti K."/>
            <person name="Andreopoulos B."/>
            <person name="Lipzen A."/>
            <person name="Chen C."/>
            <person name="Yan M."/>
            <person name="Daum C."/>
            <person name="Ng V."/>
            <person name="Clum A."/>
            <person name="Steindorff A."/>
            <person name="Ohm R.A."/>
            <person name="Martin F."/>
            <person name="Silar P."/>
            <person name="Natvig D.O."/>
            <person name="Lalanne C."/>
            <person name="Gautier V."/>
            <person name="Ament-Velasquez S.L."/>
            <person name="Kruys A."/>
            <person name="Hutchinson M.I."/>
            <person name="Powell A.J."/>
            <person name="Barry K."/>
            <person name="Miller A.N."/>
            <person name="Grigoriev I.V."/>
            <person name="Debuchy R."/>
            <person name="Gladieux P."/>
            <person name="Hiltunen Thoren M."/>
            <person name="Johannesson H."/>
        </authorList>
    </citation>
    <scope>NUCLEOTIDE SEQUENCE</scope>
    <source>
        <strain evidence="1">CBS 955.72</strain>
    </source>
</reference>
<keyword evidence="2" id="KW-1185">Reference proteome</keyword>
<sequence length="157" mass="17159">MQPLGRGTSVRGGLNPSALSLHSTFADCCWLLLEPIGPKEERGLSVSCALLGFLVDFWRILEEQLARPLPHTDRQRRLGFVGTFSSGLGQWTRLHRLSSLRRAGAGASKLACPSACNAPVSPYRSISDSTSVLARCVRRVHRAAIQYQNAHPPNVPM</sequence>
<proteinExistence type="predicted"/>
<comment type="caution">
    <text evidence="1">The sequence shown here is derived from an EMBL/GenBank/DDBJ whole genome shotgun (WGS) entry which is preliminary data.</text>
</comment>
<dbReference type="EMBL" id="JAUIQD010000003">
    <property type="protein sequence ID" value="KAK3356919.1"/>
    <property type="molecule type" value="Genomic_DNA"/>
</dbReference>
<evidence type="ECO:0000313" key="1">
    <source>
        <dbReference type="EMBL" id="KAK3356919.1"/>
    </source>
</evidence>
<evidence type="ECO:0000313" key="2">
    <source>
        <dbReference type="Proteomes" id="UP001275084"/>
    </source>
</evidence>
<name>A0AAJ0HLF4_9PEZI</name>
<organism evidence="1 2">
    <name type="scientific">Lasiosphaeria hispida</name>
    <dbReference type="NCBI Taxonomy" id="260671"/>
    <lineage>
        <taxon>Eukaryota</taxon>
        <taxon>Fungi</taxon>
        <taxon>Dikarya</taxon>
        <taxon>Ascomycota</taxon>
        <taxon>Pezizomycotina</taxon>
        <taxon>Sordariomycetes</taxon>
        <taxon>Sordariomycetidae</taxon>
        <taxon>Sordariales</taxon>
        <taxon>Lasiosphaeriaceae</taxon>
        <taxon>Lasiosphaeria</taxon>
    </lineage>
</organism>
<gene>
    <name evidence="1" type="ORF">B0T25DRAFT_141889</name>
</gene>
<dbReference type="Proteomes" id="UP001275084">
    <property type="component" value="Unassembled WGS sequence"/>
</dbReference>